<sequence>MNNSKGVLQMVDLWYDWPNRRNFNIIQNQLGKLLYDLEWGNGTSFYYTLDKNQECRTLHFPVGILRPDFLEGAKYLGQKYMDGFLCNVWEKVDFIWYYEDVATKRPVYWAFFTGSVAHVMTFEVGKVLQDPNWQAPVYCFNKNFTVSHFAAPDFDGNLIRGGAMRSSDSF</sequence>
<dbReference type="EMBL" id="OOIL02001969">
    <property type="protein sequence ID" value="VFQ79528.1"/>
    <property type="molecule type" value="Genomic_DNA"/>
</dbReference>
<name>A0A484LUQ2_9ASTE</name>
<gene>
    <name evidence="1" type="ORF">CCAM_LOCUS21304</name>
</gene>
<reference evidence="1 2" key="1">
    <citation type="submission" date="2018-04" db="EMBL/GenBank/DDBJ databases">
        <authorList>
            <person name="Vogel A."/>
        </authorList>
    </citation>
    <scope>NUCLEOTIDE SEQUENCE [LARGE SCALE GENOMIC DNA]</scope>
</reference>
<keyword evidence="2" id="KW-1185">Reference proteome</keyword>
<organism evidence="1 2">
    <name type="scientific">Cuscuta campestris</name>
    <dbReference type="NCBI Taxonomy" id="132261"/>
    <lineage>
        <taxon>Eukaryota</taxon>
        <taxon>Viridiplantae</taxon>
        <taxon>Streptophyta</taxon>
        <taxon>Embryophyta</taxon>
        <taxon>Tracheophyta</taxon>
        <taxon>Spermatophyta</taxon>
        <taxon>Magnoliopsida</taxon>
        <taxon>eudicotyledons</taxon>
        <taxon>Gunneridae</taxon>
        <taxon>Pentapetalae</taxon>
        <taxon>asterids</taxon>
        <taxon>lamiids</taxon>
        <taxon>Solanales</taxon>
        <taxon>Convolvulaceae</taxon>
        <taxon>Cuscuteae</taxon>
        <taxon>Cuscuta</taxon>
        <taxon>Cuscuta subgen. Grammica</taxon>
        <taxon>Cuscuta sect. Cleistogrammica</taxon>
    </lineage>
</organism>
<evidence type="ECO:0000313" key="1">
    <source>
        <dbReference type="EMBL" id="VFQ79528.1"/>
    </source>
</evidence>
<dbReference type="OrthoDB" id="406551at2759"/>
<evidence type="ECO:0000313" key="2">
    <source>
        <dbReference type="Proteomes" id="UP000595140"/>
    </source>
</evidence>
<dbReference type="Proteomes" id="UP000595140">
    <property type="component" value="Unassembled WGS sequence"/>
</dbReference>
<protein>
    <submittedName>
        <fullName evidence="1">Uncharacterized protein</fullName>
    </submittedName>
</protein>
<proteinExistence type="predicted"/>
<dbReference type="PANTHER" id="PTHR33880">
    <property type="entry name" value="EXPRESSED PROTEIN"/>
    <property type="match status" value="1"/>
</dbReference>
<dbReference type="InterPro" id="IPR038941">
    <property type="entry name" value="At4g14100-like"/>
</dbReference>
<dbReference type="PANTHER" id="PTHR33880:SF17">
    <property type="entry name" value="TRANSFERRING GLYCOSYL GROUP TRANSFERASE"/>
    <property type="match status" value="1"/>
</dbReference>
<accession>A0A484LUQ2</accession>
<dbReference type="AlphaFoldDB" id="A0A484LUQ2"/>